<protein>
    <submittedName>
        <fullName evidence="2">ESS family glutamate:Na+ symporter</fullName>
    </submittedName>
</protein>
<dbReference type="Proteomes" id="UP000281975">
    <property type="component" value="Unassembled WGS sequence"/>
</dbReference>
<dbReference type="PANTHER" id="PTHR36178">
    <property type="entry name" value="SLR0625 PROTEIN"/>
    <property type="match status" value="1"/>
</dbReference>
<feature type="transmembrane region" description="Helical" evidence="1">
    <location>
        <begin position="262"/>
        <end position="282"/>
    </location>
</feature>
<gene>
    <name evidence="2" type="ORF">C7446_0456</name>
</gene>
<dbReference type="RefSeq" id="WP_121170864.1">
    <property type="nucleotide sequence ID" value="NZ_RBIN01000001.1"/>
</dbReference>
<keyword evidence="1" id="KW-0472">Membrane</keyword>
<dbReference type="AlphaFoldDB" id="A0A420X1L6"/>
<dbReference type="GO" id="GO:0015813">
    <property type="term" value="P:L-glutamate transmembrane transport"/>
    <property type="evidence" value="ECO:0007669"/>
    <property type="project" value="InterPro"/>
</dbReference>
<comment type="caution">
    <text evidence="2">The sequence shown here is derived from an EMBL/GenBank/DDBJ whole genome shotgun (WGS) entry which is preliminary data.</text>
</comment>
<dbReference type="EMBL" id="RBIN01000001">
    <property type="protein sequence ID" value="RKR07640.1"/>
    <property type="molecule type" value="Genomic_DNA"/>
</dbReference>
<proteinExistence type="predicted"/>
<feature type="transmembrane region" description="Helical" evidence="1">
    <location>
        <begin position="165"/>
        <end position="185"/>
    </location>
</feature>
<name>A0A420X1L6_9GAMM</name>
<keyword evidence="1" id="KW-0812">Transmembrane</keyword>
<feature type="transmembrane region" description="Helical" evidence="1">
    <location>
        <begin position="415"/>
        <end position="432"/>
    </location>
</feature>
<feature type="transmembrane region" description="Helical" evidence="1">
    <location>
        <begin position="387"/>
        <end position="409"/>
    </location>
</feature>
<feature type="transmembrane region" description="Helical" evidence="1">
    <location>
        <begin position="36"/>
        <end position="55"/>
    </location>
</feature>
<dbReference type="GO" id="GO:0016020">
    <property type="term" value="C:membrane"/>
    <property type="evidence" value="ECO:0007669"/>
    <property type="project" value="InterPro"/>
</dbReference>
<evidence type="ECO:0000313" key="2">
    <source>
        <dbReference type="EMBL" id="RKR07640.1"/>
    </source>
</evidence>
<dbReference type="GO" id="GO:0015501">
    <property type="term" value="F:glutamate:sodium symporter activity"/>
    <property type="evidence" value="ECO:0007669"/>
    <property type="project" value="InterPro"/>
</dbReference>
<dbReference type="Pfam" id="PF03616">
    <property type="entry name" value="Glt_symporter"/>
    <property type="match status" value="1"/>
</dbReference>
<dbReference type="InterPro" id="IPR004445">
    <property type="entry name" value="GltS"/>
</dbReference>
<reference evidence="2 3" key="1">
    <citation type="submission" date="2018-10" db="EMBL/GenBank/DDBJ databases">
        <title>Genomic Encyclopedia of Type Strains, Phase IV (KMG-IV): sequencing the most valuable type-strain genomes for metagenomic binning, comparative biology and taxonomic classification.</title>
        <authorList>
            <person name="Goeker M."/>
        </authorList>
    </citation>
    <scope>NUCLEOTIDE SEQUENCE [LARGE SCALE GENOMIC DNA]</scope>
    <source>
        <strain evidence="2 3">DSM 23229</strain>
    </source>
</reference>
<feature type="transmembrane region" description="Helical" evidence="1">
    <location>
        <begin position="67"/>
        <end position="86"/>
    </location>
</feature>
<evidence type="ECO:0000256" key="1">
    <source>
        <dbReference type="SAM" id="Phobius"/>
    </source>
</evidence>
<dbReference type="OrthoDB" id="9801557at2"/>
<evidence type="ECO:0000313" key="3">
    <source>
        <dbReference type="Proteomes" id="UP000281975"/>
    </source>
</evidence>
<dbReference type="PANTHER" id="PTHR36178:SF1">
    <property type="entry name" value="SODIUM_GLUTAMATE SYMPORTER"/>
    <property type="match status" value="1"/>
</dbReference>
<feature type="transmembrane region" description="Helical" evidence="1">
    <location>
        <begin position="233"/>
        <end position="250"/>
    </location>
</feature>
<feature type="transmembrane region" description="Helical" evidence="1">
    <location>
        <begin position="303"/>
        <end position="335"/>
    </location>
</feature>
<feature type="transmembrane region" description="Helical" evidence="1">
    <location>
        <begin position="98"/>
        <end position="121"/>
    </location>
</feature>
<feature type="transmembrane region" description="Helical" evidence="1">
    <location>
        <begin position="355"/>
        <end position="375"/>
    </location>
</feature>
<accession>A0A420X1L6</accession>
<keyword evidence="1" id="KW-1133">Transmembrane helix</keyword>
<keyword evidence="3" id="KW-1185">Reference proteome</keyword>
<organism evidence="2 3">
    <name type="scientific">Kushneria sinocarnis</name>
    <dbReference type="NCBI Taxonomy" id="595502"/>
    <lineage>
        <taxon>Bacteria</taxon>
        <taxon>Pseudomonadati</taxon>
        <taxon>Pseudomonadota</taxon>
        <taxon>Gammaproteobacteria</taxon>
        <taxon>Oceanospirillales</taxon>
        <taxon>Halomonadaceae</taxon>
        <taxon>Kushneria</taxon>
    </lineage>
</organism>
<sequence length="452" mass="47926">MTFSLDTLMNDAALMAILLLAGVALRARLVWMQKLFLPASITAGLLGLLLGPNGLDWLGFSGHMASYPGILIAFIFGSLGLAAQRVPLGRIAGRVGSIWSFGNMALIGMYGAGVLFALVFFSPFWSSMPEGFGLLLATGFVGGHGTAAAIGEVFAAHGWPEATSLAMTSATVGVLCSIIGGIAIIRHNSRRGRTSFISEFGSLPSELRTGLVPTDKRESESVETISSMTIEPLLFHLLLVTAVAGASFWLKGTIAALFDFTAPAFALAFLVGLGLNALLSVCGVRHYVSAPVINRIGSGATDVLVAFGIASINLAVVAAYFVPLLLLLFGVAFSYCFFRYVAPCLFREYWFEKGLFGWGWFTGTVAMGIALLRIVDPRLKSRTLDDFALAYIFGAPVEIMLVTFSPILLIAGHSWLYVAITLGTVAVIAAIATRAGWLRLPAADAGEAPARR</sequence>